<dbReference type="InterPro" id="IPR012677">
    <property type="entry name" value="Nucleotide-bd_a/b_plait_sf"/>
</dbReference>
<proteinExistence type="predicted"/>
<reference evidence="4" key="2">
    <citation type="submission" date="2022-01" db="EMBL/GenBank/DDBJ databases">
        <authorList>
            <person name="Yamashiro T."/>
            <person name="Shiraishi A."/>
            <person name="Satake H."/>
            <person name="Nakayama K."/>
        </authorList>
    </citation>
    <scope>NUCLEOTIDE SEQUENCE</scope>
</reference>
<dbReference type="InterPro" id="IPR000504">
    <property type="entry name" value="RRM_dom"/>
</dbReference>
<feature type="domain" description="RRM" evidence="3">
    <location>
        <begin position="28"/>
        <end position="110"/>
    </location>
</feature>
<dbReference type="EMBL" id="BQNB010013176">
    <property type="protein sequence ID" value="GJT12787.1"/>
    <property type="molecule type" value="Genomic_DNA"/>
</dbReference>
<dbReference type="GO" id="GO:0003964">
    <property type="term" value="F:RNA-directed DNA polymerase activity"/>
    <property type="evidence" value="ECO:0007669"/>
    <property type="project" value="UniProtKB-KW"/>
</dbReference>
<evidence type="ECO:0000259" key="3">
    <source>
        <dbReference type="PROSITE" id="PS50102"/>
    </source>
</evidence>
<dbReference type="PROSITE" id="PS50102">
    <property type="entry name" value="RRM"/>
    <property type="match status" value="1"/>
</dbReference>
<dbReference type="SUPFAM" id="SSF54928">
    <property type="entry name" value="RNA-binding domain, RBD"/>
    <property type="match status" value="1"/>
</dbReference>
<dbReference type="CDD" id="cd00590">
    <property type="entry name" value="RRM_SF"/>
    <property type="match status" value="1"/>
</dbReference>
<dbReference type="Pfam" id="PF00076">
    <property type="entry name" value="RRM_1"/>
    <property type="match status" value="1"/>
</dbReference>
<comment type="caution">
    <text evidence="4">The sequence shown here is derived from an EMBL/GenBank/DDBJ whole genome shotgun (WGS) entry which is preliminary data.</text>
</comment>
<evidence type="ECO:0000313" key="4">
    <source>
        <dbReference type="EMBL" id="GJT12787.1"/>
    </source>
</evidence>
<organism evidence="4 5">
    <name type="scientific">Tanacetum coccineum</name>
    <dbReference type="NCBI Taxonomy" id="301880"/>
    <lineage>
        <taxon>Eukaryota</taxon>
        <taxon>Viridiplantae</taxon>
        <taxon>Streptophyta</taxon>
        <taxon>Embryophyta</taxon>
        <taxon>Tracheophyta</taxon>
        <taxon>Spermatophyta</taxon>
        <taxon>Magnoliopsida</taxon>
        <taxon>eudicotyledons</taxon>
        <taxon>Gunneridae</taxon>
        <taxon>Pentapetalae</taxon>
        <taxon>asterids</taxon>
        <taxon>campanulids</taxon>
        <taxon>Asterales</taxon>
        <taxon>Asteraceae</taxon>
        <taxon>Asteroideae</taxon>
        <taxon>Anthemideae</taxon>
        <taxon>Anthemidinae</taxon>
        <taxon>Tanacetum</taxon>
    </lineage>
</organism>
<dbReference type="SMART" id="SM00360">
    <property type="entry name" value="RRM"/>
    <property type="match status" value="1"/>
</dbReference>
<protein>
    <submittedName>
        <fullName evidence="4">RNA-directed DNA polymerase, eukaryota</fullName>
    </submittedName>
</protein>
<accession>A0ABQ5BG71</accession>
<keyword evidence="4" id="KW-0548">Nucleotidyltransferase</keyword>
<keyword evidence="5" id="KW-1185">Reference proteome</keyword>
<sequence length="537" mass="60496">MMAGHLHTGFKSRRAGSSNEDLTQKISHSNFVTNFPDSVNSQDLWNKCRVYGTVVDVFIPAKLSKAGKRFAFVRFIKVYNLDRLVENLCTLWIGSHHLFANHVRFDRPPKHLVKKADFPPLNGAYKSNGTGNKQFESQKDKGSAGSFVSVVNGVANPLISSSPALVLDDGCIIERDFSKSAIGRVKDLNCIPNLKIILADEGFEEIKVYYLGGRWVMFECNKIEAKKNLMKHTGICSWFHVIQDVSQDFVSDERVVWVDIEGIPLHAWKRDTFLKIGKKWGQTLDIKESADTSFGCKRLCIITKHPSSILETFKVIVKGRVFMVRAKELFMWNPSFLAVKEQVYVSDNDSVRGEKINEMQFHSSDEEEEEGELVASEVEEVAETVFEDNSDASKKHKHNTDDQQSADPFEIYKLLNRNKTEVEMRDSSQSLPHPPGFTPLVSEVDKFQNQPSRENGDSMNKESSSEISVKVMNKSQEVQEEVSYNPNGQNKAKEGGSVLGVLEEVIRVGQAMGYSMEGCEKDVEFIIGKQGDDVGFR</sequence>
<name>A0ABQ5BG71_9ASTR</name>
<gene>
    <name evidence="4" type="ORF">Tco_0859829</name>
</gene>
<keyword evidence="1" id="KW-0694">RNA-binding</keyword>
<keyword evidence="4" id="KW-0695">RNA-directed DNA polymerase</keyword>
<evidence type="ECO:0000313" key="5">
    <source>
        <dbReference type="Proteomes" id="UP001151760"/>
    </source>
</evidence>
<keyword evidence="4" id="KW-0808">Transferase</keyword>
<dbReference type="InterPro" id="IPR035979">
    <property type="entry name" value="RBD_domain_sf"/>
</dbReference>
<reference evidence="4" key="1">
    <citation type="journal article" date="2022" name="Int. J. Mol. Sci.">
        <title>Draft Genome of Tanacetum Coccineum: Genomic Comparison of Closely Related Tanacetum-Family Plants.</title>
        <authorList>
            <person name="Yamashiro T."/>
            <person name="Shiraishi A."/>
            <person name="Nakayama K."/>
            <person name="Satake H."/>
        </authorList>
    </citation>
    <scope>NUCLEOTIDE SEQUENCE</scope>
</reference>
<feature type="region of interest" description="Disordered" evidence="2">
    <location>
        <begin position="387"/>
        <end position="440"/>
    </location>
</feature>
<dbReference type="Proteomes" id="UP001151760">
    <property type="component" value="Unassembled WGS sequence"/>
</dbReference>
<evidence type="ECO:0000256" key="2">
    <source>
        <dbReference type="SAM" id="MobiDB-lite"/>
    </source>
</evidence>
<dbReference type="Gene3D" id="3.30.70.330">
    <property type="match status" value="1"/>
</dbReference>
<evidence type="ECO:0000256" key="1">
    <source>
        <dbReference type="PROSITE-ProRule" id="PRU00176"/>
    </source>
</evidence>